<evidence type="ECO:0000256" key="10">
    <source>
        <dbReference type="SAM" id="SignalP"/>
    </source>
</evidence>
<dbReference type="InterPro" id="IPR013595">
    <property type="entry name" value="Pept_S33_TAP-like_C"/>
</dbReference>
<name>A0A4R6KA10_9ACTN</name>
<comment type="similarity">
    <text evidence="3">Belongs to the peptidase S33 family.</text>
</comment>
<evidence type="ECO:0000259" key="12">
    <source>
        <dbReference type="Pfam" id="PF08386"/>
    </source>
</evidence>
<evidence type="ECO:0000256" key="8">
    <source>
        <dbReference type="ARBA" id="ARBA00022801"/>
    </source>
</evidence>
<evidence type="ECO:0000256" key="6">
    <source>
        <dbReference type="ARBA" id="ARBA00022490"/>
    </source>
</evidence>
<organism evidence="13 14">
    <name type="scientific">Kribbella caucasensis</name>
    <dbReference type="NCBI Taxonomy" id="2512215"/>
    <lineage>
        <taxon>Bacteria</taxon>
        <taxon>Bacillati</taxon>
        <taxon>Actinomycetota</taxon>
        <taxon>Actinomycetes</taxon>
        <taxon>Propionibacteriales</taxon>
        <taxon>Kribbellaceae</taxon>
        <taxon>Kribbella</taxon>
    </lineage>
</organism>
<dbReference type="PANTHER" id="PTHR43722">
    <property type="entry name" value="PROLINE IMINOPEPTIDASE"/>
    <property type="match status" value="1"/>
</dbReference>
<comment type="subcellular location">
    <subcellularLocation>
        <location evidence="2">Cytoplasm</location>
    </subcellularLocation>
</comment>
<reference evidence="13 14" key="1">
    <citation type="submission" date="2019-03" db="EMBL/GenBank/DDBJ databases">
        <title>Genomic Encyclopedia of Type Strains, Phase III (KMG-III): the genomes of soil and plant-associated and newly described type strains.</title>
        <authorList>
            <person name="Whitman W."/>
        </authorList>
    </citation>
    <scope>NUCLEOTIDE SEQUENCE [LARGE SCALE GENOMIC DNA]</scope>
    <source>
        <strain evidence="13 14">VKM Ac-2527</strain>
    </source>
</reference>
<dbReference type="InterPro" id="IPR005944">
    <property type="entry name" value="Pro_iminopeptidase"/>
</dbReference>
<keyword evidence="5" id="KW-0031">Aminopeptidase</keyword>
<dbReference type="GO" id="GO:0006508">
    <property type="term" value="P:proteolysis"/>
    <property type="evidence" value="ECO:0007669"/>
    <property type="project" value="UniProtKB-KW"/>
</dbReference>
<keyword evidence="14" id="KW-1185">Reference proteome</keyword>
<evidence type="ECO:0000256" key="7">
    <source>
        <dbReference type="ARBA" id="ARBA00022670"/>
    </source>
</evidence>
<dbReference type="GO" id="GO:0004177">
    <property type="term" value="F:aminopeptidase activity"/>
    <property type="evidence" value="ECO:0007669"/>
    <property type="project" value="UniProtKB-KW"/>
</dbReference>
<dbReference type="OrthoDB" id="9796770at2"/>
<evidence type="ECO:0000256" key="3">
    <source>
        <dbReference type="ARBA" id="ARBA00010088"/>
    </source>
</evidence>
<dbReference type="PRINTS" id="PR00793">
    <property type="entry name" value="PROAMNOPTASE"/>
</dbReference>
<feature type="domain" description="Peptidase S33 tripeptidyl aminopeptidase-like C-terminal" evidence="12">
    <location>
        <begin position="379"/>
        <end position="460"/>
    </location>
</feature>
<dbReference type="EMBL" id="SNWQ01000012">
    <property type="protein sequence ID" value="TDO45792.1"/>
    <property type="molecule type" value="Genomic_DNA"/>
</dbReference>
<protein>
    <recommendedName>
        <fullName evidence="4">prolyl aminopeptidase</fullName>
        <ecNumber evidence="4">3.4.11.5</ecNumber>
    </recommendedName>
    <alternativeName>
        <fullName evidence="9">Prolyl aminopeptidase</fullName>
    </alternativeName>
</protein>
<keyword evidence="6" id="KW-0963">Cytoplasm</keyword>
<dbReference type="RefSeq" id="WP_133802415.1">
    <property type="nucleotide sequence ID" value="NZ_SNWQ01000012.1"/>
</dbReference>
<evidence type="ECO:0000256" key="1">
    <source>
        <dbReference type="ARBA" id="ARBA00001585"/>
    </source>
</evidence>
<dbReference type="InterPro" id="IPR029058">
    <property type="entry name" value="AB_hydrolase_fold"/>
</dbReference>
<comment type="caution">
    <text evidence="13">The sequence shown here is derived from an EMBL/GenBank/DDBJ whole genome shotgun (WGS) entry which is preliminary data.</text>
</comment>
<keyword evidence="7" id="KW-0645">Protease</keyword>
<dbReference type="InterPro" id="IPR000073">
    <property type="entry name" value="AB_hydrolase_1"/>
</dbReference>
<keyword evidence="8" id="KW-0378">Hydrolase</keyword>
<dbReference type="EC" id="3.4.11.5" evidence="4"/>
<dbReference type="Pfam" id="PF08386">
    <property type="entry name" value="Abhydrolase_4"/>
    <property type="match status" value="1"/>
</dbReference>
<evidence type="ECO:0000259" key="11">
    <source>
        <dbReference type="Pfam" id="PF00561"/>
    </source>
</evidence>
<feature type="signal peptide" evidence="10">
    <location>
        <begin position="1"/>
        <end position="20"/>
    </location>
</feature>
<dbReference type="Proteomes" id="UP000295388">
    <property type="component" value="Unassembled WGS sequence"/>
</dbReference>
<dbReference type="Gene3D" id="3.40.50.1820">
    <property type="entry name" value="alpha/beta hydrolase"/>
    <property type="match status" value="1"/>
</dbReference>
<gene>
    <name evidence="13" type="ORF">EV643_112117</name>
</gene>
<keyword evidence="10" id="KW-0732">Signal</keyword>
<proteinExistence type="inferred from homology"/>
<dbReference type="AlphaFoldDB" id="A0A4R6KA10"/>
<evidence type="ECO:0000256" key="9">
    <source>
        <dbReference type="ARBA" id="ARBA00029605"/>
    </source>
</evidence>
<dbReference type="PANTHER" id="PTHR43722:SF1">
    <property type="entry name" value="PROLINE IMINOPEPTIDASE"/>
    <property type="match status" value="1"/>
</dbReference>
<evidence type="ECO:0000313" key="14">
    <source>
        <dbReference type="Proteomes" id="UP000295388"/>
    </source>
</evidence>
<evidence type="ECO:0000256" key="4">
    <source>
        <dbReference type="ARBA" id="ARBA00012568"/>
    </source>
</evidence>
<dbReference type="Pfam" id="PF00561">
    <property type="entry name" value="Abhydrolase_1"/>
    <property type="match status" value="1"/>
</dbReference>
<dbReference type="SUPFAM" id="SSF53474">
    <property type="entry name" value="alpha/beta-Hydrolases"/>
    <property type="match status" value="1"/>
</dbReference>
<dbReference type="GO" id="GO:0005737">
    <property type="term" value="C:cytoplasm"/>
    <property type="evidence" value="ECO:0007669"/>
    <property type="project" value="UniProtKB-SubCell"/>
</dbReference>
<sequence length="461" mass="49328">MRLVRLVVALLLTYSAAACSATTTSAPTESTATPGKAEPCTTISGFTCTTLRVPLDHRKPDGEQLELPVAAADNADAPRGVLLMLTGGPGQPGVALVPQVRPYLDPAVLSEYRLVMFDQRGTGTNGINCPELQRAVGGSDFLTPPADAVDACARVFGPRIDFYGTPDTVEDIELLRRSLGADRLTLDGTSYGSFTAAQYGLKYPDHVRSLVLDSVVPHRGFDPFSIDLMNHTADVLTATCRRDPACTTDPVADLAWLVRHGELDGAPLNGTDLIESLAILSLNSVNPSFDGIPKVLHDARNADTAALKELIQRATSLGAGHDELSAGLHLATLCSDLRFPWSAADPPAERVAALESAVRALDDARLHPYDVRTARNQLAIEGCLRWPSTRSSAYPAAQELLPRTLILHGSNDLFCPLSWAEWERDHARQAQLVVVPGSGHGVQGNRTDPTGRAQVRAFLLG</sequence>
<comment type="catalytic activity">
    <reaction evidence="1">
        <text>Release of N-terminal proline from a peptide.</text>
        <dbReference type="EC" id="3.4.11.5"/>
    </reaction>
</comment>
<feature type="chain" id="PRO_5039454822" description="prolyl aminopeptidase" evidence="10">
    <location>
        <begin position="21"/>
        <end position="461"/>
    </location>
</feature>
<dbReference type="InterPro" id="IPR002410">
    <property type="entry name" value="Peptidase_S33"/>
</dbReference>
<accession>A0A4R6KA10</accession>
<evidence type="ECO:0000313" key="13">
    <source>
        <dbReference type="EMBL" id="TDO45792.1"/>
    </source>
</evidence>
<evidence type="ECO:0000256" key="2">
    <source>
        <dbReference type="ARBA" id="ARBA00004496"/>
    </source>
</evidence>
<dbReference type="PROSITE" id="PS51257">
    <property type="entry name" value="PROKAR_LIPOPROTEIN"/>
    <property type="match status" value="1"/>
</dbReference>
<evidence type="ECO:0000256" key="5">
    <source>
        <dbReference type="ARBA" id="ARBA00022438"/>
    </source>
</evidence>
<feature type="domain" description="AB hydrolase-1" evidence="11">
    <location>
        <begin position="81"/>
        <end position="218"/>
    </location>
</feature>